<gene>
    <name evidence="2" type="ORF">SAMN02745149_00283</name>
</gene>
<evidence type="ECO:0000313" key="2">
    <source>
        <dbReference type="EMBL" id="SJZ29810.1"/>
    </source>
</evidence>
<evidence type="ECO:0000313" key="3">
    <source>
        <dbReference type="Proteomes" id="UP000190423"/>
    </source>
</evidence>
<accession>A0A1T4JI10</accession>
<sequence>MAKKSSLNVLYLVGMALVALGFVLPIFQFSSILGKHQFTGFDLVGDGDTALKIYTLLIFIGGISGVVLSFVKVQNAKLLKLAALLVSIIGFVLVVVSLVHSDGAAIIKGLNLGKKTVSFIFKSLYAGSYMIVAGWIIAIAGFVTGK</sequence>
<feature type="transmembrane region" description="Helical" evidence="1">
    <location>
        <begin position="119"/>
        <end position="143"/>
    </location>
</feature>
<keyword evidence="1" id="KW-0472">Membrane</keyword>
<keyword evidence="3" id="KW-1185">Reference proteome</keyword>
<reference evidence="2 3" key="1">
    <citation type="submission" date="2017-02" db="EMBL/GenBank/DDBJ databases">
        <authorList>
            <person name="Peterson S.W."/>
        </authorList>
    </citation>
    <scope>NUCLEOTIDE SEQUENCE [LARGE SCALE GENOMIC DNA]</scope>
    <source>
        <strain evidence="2 3">ATCC BAA-908</strain>
    </source>
</reference>
<dbReference type="Proteomes" id="UP000190423">
    <property type="component" value="Unassembled WGS sequence"/>
</dbReference>
<dbReference type="STRING" id="261392.SAMN02745149_00283"/>
<keyword evidence="1" id="KW-0812">Transmembrane</keyword>
<dbReference type="RefSeq" id="WP_078932197.1">
    <property type="nucleotide sequence ID" value="NZ_FUWG01000002.1"/>
</dbReference>
<dbReference type="GeneID" id="78315605"/>
<dbReference type="AlphaFoldDB" id="A0A1T4JI10"/>
<dbReference type="EMBL" id="FUWG01000002">
    <property type="protein sequence ID" value="SJZ29810.1"/>
    <property type="molecule type" value="Genomic_DNA"/>
</dbReference>
<name>A0A1T4JI10_TREPO</name>
<feature type="transmembrane region" description="Helical" evidence="1">
    <location>
        <begin position="78"/>
        <end position="99"/>
    </location>
</feature>
<feature type="transmembrane region" description="Helical" evidence="1">
    <location>
        <begin position="9"/>
        <end position="33"/>
    </location>
</feature>
<protein>
    <submittedName>
        <fullName evidence="2">Uncharacterized protein</fullName>
    </submittedName>
</protein>
<proteinExistence type="predicted"/>
<organism evidence="2 3">
    <name type="scientific">Treponema porcinum</name>
    <dbReference type="NCBI Taxonomy" id="261392"/>
    <lineage>
        <taxon>Bacteria</taxon>
        <taxon>Pseudomonadati</taxon>
        <taxon>Spirochaetota</taxon>
        <taxon>Spirochaetia</taxon>
        <taxon>Spirochaetales</taxon>
        <taxon>Treponemataceae</taxon>
        <taxon>Treponema</taxon>
    </lineage>
</organism>
<feature type="transmembrane region" description="Helical" evidence="1">
    <location>
        <begin position="53"/>
        <end position="71"/>
    </location>
</feature>
<evidence type="ECO:0000256" key="1">
    <source>
        <dbReference type="SAM" id="Phobius"/>
    </source>
</evidence>
<dbReference type="OrthoDB" id="360974at2"/>
<keyword evidence="1" id="KW-1133">Transmembrane helix</keyword>